<dbReference type="PANTHER" id="PTHR43027:SF1">
    <property type="entry name" value="DOXORUBICIN RESISTANCE ABC TRANSPORTER PERMEASE PROTEIN DRRC-RELATED"/>
    <property type="match status" value="1"/>
</dbReference>
<dbReference type="GO" id="GO:0140359">
    <property type="term" value="F:ABC-type transporter activity"/>
    <property type="evidence" value="ECO:0007669"/>
    <property type="project" value="InterPro"/>
</dbReference>
<evidence type="ECO:0000256" key="4">
    <source>
        <dbReference type="ARBA" id="ARBA00023136"/>
    </source>
</evidence>
<feature type="transmembrane region" description="Helical" evidence="6">
    <location>
        <begin position="141"/>
        <end position="160"/>
    </location>
</feature>
<dbReference type="InterPro" id="IPR052902">
    <property type="entry name" value="ABC-2_transporter"/>
</dbReference>
<feature type="transmembrane region" description="Helical" evidence="6">
    <location>
        <begin position="249"/>
        <end position="272"/>
    </location>
</feature>
<evidence type="ECO:0000256" key="3">
    <source>
        <dbReference type="ARBA" id="ARBA00022989"/>
    </source>
</evidence>
<reference evidence="9 10" key="1">
    <citation type="submission" date="2020-04" db="EMBL/GenBank/DDBJ databases">
        <title>MicrobeNet Type strains.</title>
        <authorList>
            <person name="Nicholson A.C."/>
        </authorList>
    </citation>
    <scope>NUCLEOTIDE SEQUENCE [LARGE SCALE GENOMIC DNA]</scope>
    <source>
        <strain evidence="9 10">DSM 44445</strain>
    </source>
</reference>
<dbReference type="GO" id="GO:0043190">
    <property type="term" value="C:ATP-binding cassette (ABC) transporter complex"/>
    <property type="evidence" value="ECO:0007669"/>
    <property type="project" value="InterPro"/>
</dbReference>
<keyword evidence="6" id="KW-0813">Transport</keyword>
<dbReference type="Pfam" id="PF01061">
    <property type="entry name" value="ABC2_membrane"/>
    <property type="match status" value="1"/>
</dbReference>
<dbReference type="PANTHER" id="PTHR43027">
    <property type="entry name" value="DOXORUBICIN RESISTANCE ABC TRANSPORTER PERMEASE PROTEIN DRRC-RELATED"/>
    <property type="match status" value="1"/>
</dbReference>
<gene>
    <name evidence="9" type="ORF">HGA07_30310</name>
</gene>
<evidence type="ECO:0000256" key="7">
    <source>
        <dbReference type="SAM" id="MobiDB-lite"/>
    </source>
</evidence>
<feature type="transmembrane region" description="Helical" evidence="6">
    <location>
        <begin position="166"/>
        <end position="189"/>
    </location>
</feature>
<dbReference type="AlphaFoldDB" id="A0A7X6M4U9"/>
<dbReference type="Proteomes" id="UP000523447">
    <property type="component" value="Unassembled WGS sequence"/>
</dbReference>
<comment type="similarity">
    <text evidence="6">Belongs to the ABC-2 integral membrane protein family.</text>
</comment>
<dbReference type="EMBL" id="JAAXPE010000069">
    <property type="protein sequence ID" value="NKY89864.1"/>
    <property type="molecule type" value="Genomic_DNA"/>
</dbReference>
<dbReference type="PIRSF" id="PIRSF006648">
    <property type="entry name" value="DrrB"/>
    <property type="match status" value="1"/>
</dbReference>
<accession>A0A7X6M4U9</accession>
<evidence type="ECO:0000256" key="1">
    <source>
        <dbReference type="ARBA" id="ARBA00004141"/>
    </source>
</evidence>
<name>A0A7X6M4U9_9NOCA</name>
<dbReference type="InterPro" id="IPR047817">
    <property type="entry name" value="ABC2_TM_bact-type"/>
</dbReference>
<keyword evidence="2 6" id="KW-0812">Transmembrane</keyword>
<feature type="transmembrane region" description="Helical" evidence="6">
    <location>
        <begin position="83"/>
        <end position="109"/>
    </location>
</feature>
<dbReference type="PROSITE" id="PS51012">
    <property type="entry name" value="ABC_TM2"/>
    <property type="match status" value="1"/>
</dbReference>
<evidence type="ECO:0000313" key="9">
    <source>
        <dbReference type="EMBL" id="NKY89864.1"/>
    </source>
</evidence>
<comment type="subcellular location">
    <subcellularLocation>
        <location evidence="6">Cell membrane</location>
        <topology evidence="6">Multi-pass membrane protein</topology>
    </subcellularLocation>
    <subcellularLocation>
        <location evidence="1">Membrane</location>
        <topology evidence="1">Multi-pass membrane protein</topology>
    </subcellularLocation>
</comment>
<dbReference type="InterPro" id="IPR000412">
    <property type="entry name" value="ABC_2_transport"/>
</dbReference>
<evidence type="ECO:0000256" key="6">
    <source>
        <dbReference type="RuleBase" id="RU361157"/>
    </source>
</evidence>
<sequence>MSDATGGGSARNHGSVPPASADPLGTRAGDFWSQSSVETGRLLRRWSRQPEVITSTLVLPILLLLMYDLVLDKSLGATGDGDPIYGFVPMIAVAGAMYGAMGTGMSLYAERESGLLRRFWVLPVHRWAGLSGRLLAECARALAATIVVVAVGMALGLRFHQGWGGVLGVLVIPVVVIAGFTPLVIAVGVSSAGDKVVQLFAIVVLVGMFFNSGFVPVQNYPGWLQPIVRAQPMSCAIEAMRNFMLGGPLVIPVVQTLAWSVGLVVVFGAVAVRGYRRAAQS</sequence>
<evidence type="ECO:0000256" key="5">
    <source>
        <dbReference type="ARBA" id="ARBA00023251"/>
    </source>
</evidence>
<feature type="transmembrane region" description="Helical" evidence="6">
    <location>
        <begin position="52"/>
        <end position="71"/>
    </location>
</feature>
<keyword evidence="10" id="KW-1185">Reference proteome</keyword>
<comment type="caution">
    <text evidence="9">The sequence shown here is derived from an EMBL/GenBank/DDBJ whole genome shotgun (WGS) entry which is preliminary data.</text>
</comment>
<feature type="region of interest" description="Disordered" evidence="7">
    <location>
        <begin position="1"/>
        <end position="31"/>
    </location>
</feature>
<feature type="domain" description="ABC transmembrane type-2" evidence="8">
    <location>
        <begin position="51"/>
        <end position="278"/>
    </location>
</feature>
<evidence type="ECO:0000256" key="2">
    <source>
        <dbReference type="ARBA" id="ARBA00022692"/>
    </source>
</evidence>
<keyword evidence="5" id="KW-0046">Antibiotic resistance</keyword>
<evidence type="ECO:0000313" key="10">
    <source>
        <dbReference type="Proteomes" id="UP000523447"/>
    </source>
</evidence>
<feature type="transmembrane region" description="Helical" evidence="6">
    <location>
        <begin position="196"/>
        <end position="215"/>
    </location>
</feature>
<keyword evidence="3 6" id="KW-1133">Transmembrane helix</keyword>
<protein>
    <recommendedName>
        <fullName evidence="6">Transport permease protein</fullName>
    </recommendedName>
</protein>
<dbReference type="GO" id="GO:0046677">
    <property type="term" value="P:response to antibiotic"/>
    <property type="evidence" value="ECO:0007669"/>
    <property type="project" value="UniProtKB-KW"/>
</dbReference>
<keyword evidence="4 6" id="KW-0472">Membrane</keyword>
<organism evidence="9 10">
    <name type="scientific">Nocardia veterana</name>
    <dbReference type="NCBI Taxonomy" id="132249"/>
    <lineage>
        <taxon>Bacteria</taxon>
        <taxon>Bacillati</taxon>
        <taxon>Actinomycetota</taxon>
        <taxon>Actinomycetes</taxon>
        <taxon>Mycobacteriales</taxon>
        <taxon>Nocardiaceae</taxon>
        <taxon>Nocardia</taxon>
    </lineage>
</organism>
<dbReference type="InterPro" id="IPR013525">
    <property type="entry name" value="ABC2_TM"/>
</dbReference>
<evidence type="ECO:0000259" key="8">
    <source>
        <dbReference type="PROSITE" id="PS51012"/>
    </source>
</evidence>
<proteinExistence type="inferred from homology"/>
<keyword evidence="6" id="KW-1003">Cell membrane</keyword>